<dbReference type="RefSeq" id="WP_114616436.1">
    <property type="nucleotide sequence ID" value="NZ_CALIRK010000015.1"/>
</dbReference>
<comment type="caution">
    <text evidence="1">The sequence shown here is derived from an EMBL/GenBank/DDBJ whole genome shotgun (WGS) entry which is preliminary data.</text>
</comment>
<reference evidence="1 2" key="1">
    <citation type="journal article" date="2018" name="Elife">
        <title>Discovery and characterization of a prevalent human gut bacterial enzyme sufficient for the inactivation of a family of plant toxins.</title>
        <authorList>
            <person name="Koppel N."/>
            <person name="Bisanz J.E."/>
            <person name="Pandelia M.E."/>
            <person name="Turnbaugh P.J."/>
            <person name="Balskus E.P."/>
        </authorList>
    </citation>
    <scope>NUCLEOTIDE SEQUENCE [LARGE SCALE GENOMIC DNA]</scope>
    <source>
        <strain evidence="1 2">OB21 GAM31</strain>
    </source>
</reference>
<gene>
    <name evidence="1" type="ORF">C1881_10335</name>
</gene>
<accession>A0A369L324</accession>
<proteinExistence type="predicted"/>
<sequence>MADRNVESDELGVPQIDETLEILLLQAIEEAQERMEAGSEVVPFTALLNGETVTEDTHTGTTEECFESARKTVEAATGARAYVLCYDGYIDTDAGRKDAIIAEGGTADGGKGVAVCLMYEEGDDVLTFDEEVVYLAEAPNFLAGDEEVPAIIEDEEVDE</sequence>
<name>A0A369L324_9ACTN</name>
<protein>
    <submittedName>
        <fullName evidence="1">Uncharacterized protein</fullName>
    </submittedName>
</protein>
<dbReference type="Proteomes" id="UP000253975">
    <property type="component" value="Unassembled WGS sequence"/>
</dbReference>
<evidence type="ECO:0000313" key="1">
    <source>
        <dbReference type="EMBL" id="RDB54513.1"/>
    </source>
</evidence>
<dbReference type="AlphaFoldDB" id="A0A369L324"/>
<dbReference type="EMBL" id="PPTO01000030">
    <property type="protein sequence ID" value="RDB54513.1"/>
    <property type="molecule type" value="Genomic_DNA"/>
</dbReference>
<evidence type="ECO:0000313" key="2">
    <source>
        <dbReference type="Proteomes" id="UP000253975"/>
    </source>
</evidence>
<organism evidence="1 2">
    <name type="scientific">Slackia isoflavoniconvertens</name>
    <dbReference type="NCBI Taxonomy" id="572010"/>
    <lineage>
        <taxon>Bacteria</taxon>
        <taxon>Bacillati</taxon>
        <taxon>Actinomycetota</taxon>
        <taxon>Coriobacteriia</taxon>
        <taxon>Eggerthellales</taxon>
        <taxon>Eggerthellaceae</taxon>
        <taxon>Slackia</taxon>
    </lineage>
</organism>